<proteinExistence type="predicted"/>
<name>A0A0A9D6L6_ARUDO</name>
<evidence type="ECO:0000313" key="1">
    <source>
        <dbReference type="EMBL" id="JAD82338.1"/>
    </source>
</evidence>
<organism evidence="1">
    <name type="scientific">Arundo donax</name>
    <name type="common">Giant reed</name>
    <name type="synonym">Donax arundinaceus</name>
    <dbReference type="NCBI Taxonomy" id="35708"/>
    <lineage>
        <taxon>Eukaryota</taxon>
        <taxon>Viridiplantae</taxon>
        <taxon>Streptophyta</taxon>
        <taxon>Embryophyta</taxon>
        <taxon>Tracheophyta</taxon>
        <taxon>Spermatophyta</taxon>
        <taxon>Magnoliopsida</taxon>
        <taxon>Liliopsida</taxon>
        <taxon>Poales</taxon>
        <taxon>Poaceae</taxon>
        <taxon>PACMAD clade</taxon>
        <taxon>Arundinoideae</taxon>
        <taxon>Arundineae</taxon>
        <taxon>Arundo</taxon>
    </lineage>
</organism>
<sequence length="113" mass="12587">MRSMYGYKISLMSCIEQGKFAELSPDEPGKLLRDADGVVMLPKQLWSVFKEHGDGEFLCEVGWVLGGDSTVTSRSVLCKDGDVKASILNFQLPTLGMQHFRQLHTGLIGFYVE</sequence>
<accession>A0A0A9D6L6</accession>
<reference evidence="1" key="2">
    <citation type="journal article" date="2015" name="Data Brief">
        <title>Shoot transcriptome of the giant reed, Arundo donax.</title>
        <authorList>
            <person name="Barrero R.A."/>
            <person name="Guerrero F.D."/>
            <person name="Moolhuijzen P."/>
            <person name="Goolsby J.A."/>
            <person name="Tidwell J."/>
            <person name="Bellgard S.E."/>
            <person name="Bellgard M.I."/>
        </authorList>
    </citation>
    <scope>NUCLEOTIDE SEQUENCE</scope>
    <source>
        <tissue evidence="1">Shoot tissue taken approximately 20 cm above the soil surface</tissue>
    </source>
</reference>
<protein>
    <submittedName>
        <fullName evidence="1">Uncharacterized protein</fullName>
    </submittedName>
</protein>
<dbReference type="AlphaFoldDB" id="A0A0A9D6L6"/>
<reference evidence="1" key="1">
    <citation type="submission" date="2014-09" db="EMBL/GenBank/DDBJ databases">
        <authorList>
            <person name="Magalhaes I.L.F."/>
            <person name="Oliveira U."/>
            <person name="Santos F.R."/>
            <person name="Vidigal T.H.D.A."/>
            <person name="Brescovit A.D."/>
            <person name="Santos A.J."/>
        </authorList>
    </citation>
    <scope>NUCLEOTIDE SEQUENCE</scope>
    <source>
        <tissue evidence="1">Shoot tissue taken approximately 20 cm above the soil surface</tissue>
    </source>
</reference>
<dbReference type="EMBL" id="GBRH01215557">
    <property type="protein sequence ID" value="JAD82338.1"/>
    <property type="molecule type" value="Transcribed_RNA"/>
</dbReference>